<keyword evidence="3" id="KW-1185">Reference proteome</keyword>
<evidence type="ECO:0000259" key="1">
    <source>
        <dbReference type="Pfam" id="PF24916"/>
    </source>
</evidence>
<dbReference type="OrthoDB" id="2659999at2759"/>
<dbReference type="InterPro" id="IPR056809">
    <property type="entry name" value="HEAT_GCN1_fung"/>
</dbReference>
<dbReference type="RefSeq" id="XP_041287269.1">
    <property type="nucleotide sequence ID" value="XM_041442263.1"/>
</dbReference>
<name>A0A9P7EXG8_9AGAM</name>
<dbReference type="Pfam" id="PF24916">
    <property type="entry name" value="HEAT_GCN1_fung"/>
    <property type="match status" value="1"/>
</dbReference>
<dbReference type="EMBL" id="JABBWM010000083">
    <property type="protein sequence ID" value="KAG2093711.1"/>
    <property type="molecule type" value="Genomic_DNA"/>
</dbReference>
<feature type="domain" description="GCN1-like HEAT repeats" evidence="1">
    <location>
        <begin position="171"/>
        <end position="264"/>
    </location>
</feature>
<evidence type="ECO:0000313" key="2">
    <source>
        <dbReference type="EMBL" id="KAG2093711.1"/>
    </source>
</evidence>
<gene>
    <name evidence="2" type="ORF">F5147DRAFT_779226</name>
</gene>
<evidence type="ECO:0000313" key="3">
    <source>
        <dbReference type="Proteomes" id="UP000823399"/>
    </source>
</evidence>
<accession>A0A9P7EXG8</accession>
<dbReference type="Proteomes" id="UP000823399">
    <property type="component" value="Unassembled WGS sequence"/>
</dbReference>
<comment type="caution">
    <text evidence="2">The sequence shown here is derived from an EMBL/GenBank/DDBJ whole genome shotgun (WGS) entry which is preliminary data.</text>
</comment>
<proteinExistence type="predicted"/>
<dbReference type="AlphaFoldDB" id="A0A9P7EXG8"/>
<reference evidence="2" key="1">
    <citation type="journal article" date="2020" name="New Phytol.">
        <title>Comparative genomics reveals dynamic genome evolution in host specialist ectomycorrhizal fungi.</title>
        <authorList>
            <person name="Lofgren L.A."/>
            <person name="Nguyen N.H."/>
            <person name="Vilgalys R."/>
            <person name="Ruytinx J."/>
            <person name="Liao H.L."/>
            <person name="Branco S."/>
            <person name="Kuo A."/>
            <person name="LaButti K."/>
            <person name="Lipzen A."/>
            <person name="Andreopoulos W."/>
            <person name="Pangilinan J."/>
            <person name="Riley R."/>
            <person name="Hundley H."/>
            <person name="Na H."/>
            <person name="Barry K."/>
            <person name="Grigoriev I.V."/>
            <person name="Stajich J.E."/>
            <person name="Kennedy P.G."/>
        </authorList>
    </citation>
    <scope>NUCLEOTIDE SEQUENCE</scope>
    <source>
        <strain evidence="2">FC423</strain>
    </source>
</reference>
<protein>
    <recommendedName>
        <fullName evidence="1">GCN1-like HEAT repeats domain-containing protein</fullName>
    </recommendedName>
</protein>
<organism evidence="2 3">
    <name type="scientific">Suillus discolor</name>
    <dbReference type="NCBI Taxonomy" id="1912936"/>
    <lineage>
        <taxon>Eukaryota</taxon>
        <taxon>Fungi</taxon>
        <taxon>Dikarya</taxon>
        <taxon>Basidiomycota</taxon>
        <taxon>Agaricomycotina</taxon>
        <taxon>Agaricomycetes</taxon>
        <taxon>Agaricomycetidae</taxon>
        <taxon>Boletales</taxon>
        <taxon>Suillineae</taxon>
        <taxon>Suillaceae</taxon>
        <taxon>Suillus</taxon>
    </lineage>
</organism>
<sequence>MSLRQKLAARGFCYQLMARPLFLLANQEEDGRYSNTLPTPLISPTARLIRLLWPDLHPGDYRHEEFRSPSMVYSPTSLALPPPPLDSRTLMWTRSQLFSDLVHANISTSRICNCFCMGPNVFCQHPQLRLAMKQLKTPEHARAVLHKAPMALSDAISNLDEISARDLAKCCSARLDSFHKWVGVATLRGLRITSVPEELQAEQFSSLVLRVLYRLRSLSEQILFDAATFSYAFPLLGQVLLRGGVDAGQDDGDEALEQVTLVLDVKS</sequence>
<dbReference type="GeneID" id="64704522"/>